<dbReference type="EMBL" id="SMOL01000559">
    <property type="protein sequence ID" value="KAB2606143.1"/>
    <property type="molecule type" value="Genomic_DNA"/>
</dbReference>
<sequence length="156" mass="17648">MLNSVKCYYELEGSQPPSMGGNAATTSTPDIGTMGVPPVTPLRPTVSTVPMSSSSSVMHPILSARRTHRRPWSFEEAQLSGGSKFPKIDIFNEVYVQLEDELTDPPCWRWARLFWKRWLPMFPLEDAGFQIMTDTLDQTLSRRPRNVHRGLGKARL</sequence>
<reference evidence="2 3" key="1">
    <citation type="submission" date="2019-09" db="EMBL/GenBank/DDBJ databases">
        <authorList>
            <person name="Ou C."/>
        </authorList>
    </citation>
    <scope>NUCLEOTIDE SEQUENCE [LARGE SCALE GENOMIC DNA]</scope>
    <source>
        <strain evidence="2">S2</strain>
        <tissue evidence="2">Leaf</tissue>
    </source>
</reference>
<protein>
    <submittedName>
        <fullName evidence="2">Uncharacterized protein</fullName>
    </submittedName>
</protein>
<evidence type="ECO:0000256" key="1">
    <source>
        <dbReference type="SAM" id="MobiDB-lite"/>
    </source>
</evidence>
<reference evidence="2 3" key="3">
    <citation type="submission" date="2019-11" db="EMBL/GenBank/DDBJ databases">
        <title>A de novo genome assembly of a pear dwarfing rootstock.</title>
        <authorList>
            <person name="Wang F."/>
            <person name="Wang J."/>
            <person name="Li S."/>
            <person name="Zhang Y."/>
            <person name="Fang M."/>
            <person name="Ma L."/>
            <person name="Zhao Y."/>
            <person name="Jiang S."/>
        </authorList>
    </citation>
    <scope>NUCLEOTIDE SEQUENCE [LARGE SCALE GENOMIC DNA]</scope>
    <source>
        <strain evidence="2">S2</strain>
        <tissue evidence="2">Leaf</tissue>
    </source>
</reference>
<dbReference type="Proteomes" id="UP000327157">
    <property type="component" value="Chromosome 11"/>
</dbReference>
<reference evidence="3" key="2">
    <citation type="submission" date="2019-10" db="EMBL/GenBank/DDBJ databases">
        <title>A de novo genome assembly of a pear dwarfing rootstock.</title>
        <authorList>
            <person name="Wang F."/>
            <person name="Wang J."/>
            <person name="Li S."/>
            <person name="Zhang Y."/>
            <person name="Fang M."/>
            <person name="Ma L."/>
            <person name="Zhao Y."/>
            <person name="Jiang S."/>
        </authorList>
    </citation>
    <scope>NUCLEOTIDE SEQUENCE [LARGE SCALE GENOMIC DNA]</scope>
</reference>
<name>A0A5N5FSY7_9ROSA</name>
<comment type="caution">
    <text evidence="2">The sequence shown here is derived from an EMBL/GenBank/DDBJ whole genome shotgun (WGS) entry which is preliminary data.</text>
</comment>
<gene>
    <name evidence="2" type="ORF">D8674_005860</name>
</gene>
<keyword evidence="3" id="KW-1185">Reference proteome</keyword>
<dbReference type="AlphaFoldDB" id="A0A5N5FSY7"/>
<accession>A0A5N5FSY7</accession>
<evidence type="ECO:0000313" key="3">
    <source>
        <dbReference type="Proteomes" id="UP000327157"/>
    </source>
</evidence>
<evidence type="ECO:0000313" key="2">
    <source>
        <dbReference type="EMBL" id="KAB2606143.1"/>
    </source>
</evidence>
<proteinExistence type="predicted"/>
<feature type="region of interest" description="Disordered" evidence="1">
    <location>
        <begin position="16"/>
        <end position="37"/>
    </location>
</feature>
<organism evidence="2 3">
    <name type="scientific">Pyrus ussuriensis x Pyrus communis</name>
    <dbReference type="NCBI Taxonomy" id="2448454"/>
    <lineage>
        <taxon>Eukaryota</taxon>
        <taxon>Viridiplantae</taxon>
        <taxon>Streptophyta</taxon>
        <taxon>Embryophyta</taxon>
        <taxon>Tracheophyta</taxon>
        <taxon>Spermatophyta</taxon>
        <taxon>Magnoliopsida</taxon>
        <taxon>eudicotyledons</taxon>
        <taxon>Gunneridae</taxon>
        <taxon>Pentapetalae</taxon>
        <taxon>rosids</taxon>
        <taxon>fabids</taxon>
        <taxon>Rosales</taxon>
        <taxon>Rosaceae</taxon>
        <taxon>Amygdaloideae</taxon>
        <taxon>Maleae</taxon>
        <taxon>Pyrus</taxon>
    </lineage>
</organism>